<name>A0A5B6X6D3_9ROSI</name>
<organism evidence="2 3">
    <name type="scientific">Gossypium australe</name>
    <dbReference type="NCBI Taxonomy" id="47621"/>
    <lineage>
        <taxon>Eukaryota</taxon>
        <taxon>Viridiplantae</taxon>
        <taxon>Streptophyta</taxon>
        <taxon>Embryophyta</taxon>
        <taxon>Tracheophyta</taxon>
        <taxon>Spermatophyta</taxon>
        <taxon>Magnoliopsida</taxon>
        <taxon>eudicotyledons</taxon>
        <taxon>Gunneridae</taxon>
        <taxon>Pentapetalae</taxon>
        <taxon>rosids</taxon>
        <taxon>malvids</taxon>
        <taxon>Malvales</taxon>
        <taxon>Malvaceae</taxon>
        <taxon>Malvoideae</taxon>
        <taxon>Gossypium</taxon>
    </lineage>
</organism>
<sequence>MIRKLQEKKEDRFEIAAYVEDSKKMSLSFKYCAFLFLNREANEVTHLIATEGIKKGENTYLSQRVSSGAEAAVTNDRR</sequence>
<proteinExistence type="predicted"/>
<accession>A0A5B6X6D3</accession>
<dbReference type="Proteomes" id="UP000325315">
    <property type="component" value="Unassembled WGS sequence"/>
</dbReference>
<evidence type="ECO:0000259" key="1">
    <source>
        <dbReference type="Pfam" id="PF13456"/>
    </source>
</evidence>
<dbReference type="OrthoDB" id="1002339at2759"/>
<dbReference type="GO" id="GO:0003676">
    <property type="term" value="F:nucleic acid binding"/>
    <property type="evidence" value="ECO:0007669"/>
    <property type="project" value="InterPro"/>
</dbReference>
<dbReference type="EMBL" id="SMMG02000001">
    <property type="protein sequence ID" value="KAA3489700.1"/>
    <property type="molecule type" value="Genomic_DNA"/>
</dbReference>
<feature type="domain" description="RNase H type-1" evidence="1">
    <location>
        <begin position="2"/>
        <end position="51"/>
    </location>
</feature>
<dbReference type="InterPro" id="IPR002156">
    <property type="entry name" value="RNaseH_domain"/>
</dbReference>
<keyword evidence="3" id="KW-1185">Reference proteome</keyword>
<comment type="caution">
    <text evidence="2">The sequence shown here is derived from an EMBL/GenBank/DDBJ whole genome shotgun (WGS) entry which is preliminary data.</text>
</comment>
<protein>
    <submittedName>
        <fullName evidence="2">Cinnamoyl-CoA reductase 1-like</fullName>
    </submittedName>
</protein>
<dbReference type="Pfam" id="PF13456">
    <property type="entry name" value="RVT_3"/>
    <property type="match status" value="1"/>
</dbReference>
<dbReference type="GO" id="GO:0004523">
    <property type="term" value="F:RNA-DNA hybrid ribonuclease activity"/>
    <property type="evidence" value="ECO:0007669"/>
    <property type="project" value="InterPro"/>
</dbReference>
<evidence type="ECO:0000313" key="3">
    <source>
        <dbReference type="Proteomes" id="UP000325315"/>
    </source>
</evidence>
<evidence type="ECO:0000313" key="2">
    <source>
        <dbReference type="EMBL" id="KAA3489700.1"/>
    </source>
</evidence>
<dbReference type="AlphaFoldDB" id="A0A5B6X6D3"/>
<reference evidence="3" key="1">
    <citation type="journal article" date="2019" name="Plant Biotechnol. J.">
        <title>Genome sequencing of the Australian wild diploid species Gossypium australe highlights disease resistance and delayed gland morphogenesis.</title>
        <authorList>
            <person name="Cai Y."/>
            <person name="Cai X."/>
            <person name="Wang Q."/>
            <person name="Wang P."/>
            <person name="Zhang Y."/>
            <person name="Cai C."/>
            <person name="Xu Y."/>
            <person name="Wang K."/>
            <person name="Zhou Z."/>
            <person name="Wang C."/>
            <person name="Geng S."/>
            <person name="Li B."/>
            <person name="Dong Q."/>
            <person name="Hou Y."/>
            <person name="Wang H."/>
            <person name="Ai P."/>
            <person name="Liu Z."/>
            <person name="Yi F."/>
            <person name="Sun M."/>
            <person name="An G."/>
            <person name="Cheng J."/>
            <person name="Zhang Y."/>
            <person name="Shi Q."/>
            <person name="Xie Y."/>
            <person name="Shi X."/>
            <person name="Chang Y."/>
            <person name="Huang F."/>
            <person name="Chen Y."/>
            <person name="Hong S."/>
            <person name="Mi L."/>
            <person name="Sun Q."/>
            <person name="Zhang L."/>
            <person name="Zhou B."/>
            <person name="Peng R."/>
            <person name="Zhang X."/>
            <person name="Liu F."/>
        </authorList>
    </citation>
    <scope>NUCLEOTIDE SEQUENCE [LARGE SCALE GENOMIC DNA]</scope>
    <source>
        <strain evidence="3">cv. PA1801</strain>
    </source>
</reference>
<gene>
    <name evidence="2" type="ORF">EPI10_033280</name>
</gene>